<evidence type="ECO:0000256" key="3">
    <source>
        <dbReference type="ARBA" id="ARBA00012098"/>
    </source>
</evidence>
<accession>A0A366H8U3</accession>
<dbReference type="Proteomes" id="UP000253426">
    <property type="component" value="Unassembled WGS sequence"/>
</dbReference>
<dbReference type="GO" id="GO:0008830">
    <property type="term" value="F:dTDP-4-dehydrorhamnose 3,5-epimerase activity"/>
    <property type="evidence" value="ECO:0007669"/>
    <property type="project" value="UniProtKB-EC"/>
</dbReference>
<dbReference type="InterPro" id="IPR000888">
    <property type="entry name" value="RmlC-like"/>
</dbReference>
<comment type="function">
    <text evidence="2">Catalyzes the epimerization of the C3' and C5'positions of dTDP-6-deoxy-D-xylo-4-hexulose, forming dTDP-6-deoxy-L-lyxo-4-hexulose.</text>
</comment>
<protein>
    <recommendedName>
        <fullName evidence="4">dTDP-4-dehydrorhamnose 3,5-epimerase</fullName>
        <ecNumber evidence="3">5.1.3.13</ecNumber>
    </recommendedName>
    <alternativeName>
        <fullName evidence="6">Thymidine diphospho-4-keto-rhamnose 3,5-epimerase</fullName>
    </alternativeName>
    <alternativeName>
        <fullName evidence="5">dTDP-4-keto-6-deoxyglucose 3,5-epimerase</fullName>
    </alternativeName>
    <alternativeName>
        <fullName evidence="7">dTDP-6-deoxy-D-xylo-4-hexulose 3,5-epimerase</fullName>
    </alternativeName>
</protein>
<dbReference type="SUPFAM" id="SSF51182">
    <property type="entry name" value="RmlC-like cupins"/>
    <property type="match status" value="1"/>
</dbReference>
<dbReference type="AlphaFoldDB" id="A0A366H8U3"/>
<dbReference type="EC" id="5.1.3.13" evidence="3"/>
<dbReference type="InterPro" id="IPR011051">
    <property type="entry name" value="RmlC_Cupin_sf"/>
</dbReference>
<evidence type="ECO:0000256" key="5">
    <source>
        <dbReference type="ARBA" id="ARBA00029758"/>
    </source>
</evidence>
<evidence type="ECO:0000256" key="1">
    <source>
        <dbReference type="ARBA" id="ARBA00001298"/>
    </source>
</evidence>
<dbReference type="PANTHER" id="PTHR21047:SF2">
    <property type="entry name" value="THYMIDINE DIPHOSPHO-4-KETO-RHAMNOSE 3,5-EPIMERASE"/>
    <property type="match status" value="1"/>
</dbReference>
<evidence type="ECO:0000256" key="4">
    <source>
        <dbReference type="ARBA" id="ARBA00019595"/>
    </source>
</evidence>
<dbReference type="EMBL" id="QNRR01000013">
    <property type="protein sequence ID" value="RBP37791.1"/>
    <property type="molecule type" value="Genomic_DNA"/>
</dbReference>
<dbReference type="Gene3D" id="2.60.120.10">
    <property type="entry name" value="Jelly Rolls"/>
    <property type="match status" value="1"/>
</dbReference>
<gene>
    <name evidence="9" type="ORF">DES53_113174</name>
</gene>
<evidence type="ECO:0000256" key="6">
    <source>
        <dbReference type="ARBA" id="ARBA00031424"/>
    </source>
</evidence>
<dbReference type="PANTHER" id="PTHR21047">
    <property type="entry name" value="DTDP-6-DEOXY-D-GLUCOSE-3,5 EPIMERASE"/>
    <property type="match status" value="1"/>
</dbReference>
<proteinExistence type="predicted"/>
<comment type="caution">
    <text evidence="9">The sequence shown here is derived from an EMBL/GenBank/DDBJ whole genome shotgun (WGS) entry which is preliminary data.</text>
</comment>
<evidence type="ECO:0000256" key="2">
    <source>
        <dbReference type="ARBA" id="ARBA00001997"/>
    </source>
</evidence>
<dbReference type="GO" id="GO:0000271">
    <property type="term" value="P:polysaccharide biosynthetic process"/>
    <property type="evidence" value="ECO:0007669"/>
    <property type="project" value="TreeGrafter"/>
</dbReference>
<feature type="site" description="Participates in a stacking interaction with the thymidine ring of dTDP-4-oxo-6-deoxyglucose" evidence="8">
    <location>
        <position position="159"/>
    </location>
</feature>
<evidence type="ECO:0000256" key="7">
    <source>
        <dbReference type="ARBA" id="ARBA00033311"/>
    </source>
</evidence>
<dbReference type="InterPro" id="IPR014710">
    <property type="entry name" value="RmlC-like_jellyroll"/>
</dbReference>
<comment type="catalytic activity">
    <reaction evidence="1">
        <text>dTDP-4-dehydro-6-deoxy-alpha-D-glucose = dTDP-4-dehydro-beta-L-rhamnose</text>
        <dbReference type="Rhea" id="RHEA:16969"/>
        <dbReference type="ChEBI" id="CHEBI:57649"/>
        <dbReference type="ChEBI" id="CHEBI:62830"/>
        <dbReference type="EC" id="5.1.3.13"/>
    </reaction>
</comment>
<organism evidence="9 10">
    <name type="scientific">Roseimicrobium gellanilyticum</name>
    <dbReference type="NCBI Taxonomy" id="748857"/>
    <lineage>
        <taxon>Bacteria</taxon>
        <taxon>Pseudomonadati</taxon>
        <taxon>Verrucomicrobiota</taxon>
        <taxon>Verrucomicrobiia</taxon>
        <taxon>Verrucomicrobiales</taxon>
        <taxon>Verrucomicrobiaceae</taxon>
        <taxon>Roseimicrobium</taxon>
    </lineage>
</organism>
<name>A0A366H8U3_9BACT</name>
<evidence type="ECO:0000256" key="8">
    <source>
        <dbReference type="PIRSR" id="PIRSR600888-3"/>
    </source>
</evidence>
<evidence type="ECO:0000313" key="9">
    <source>
        <dbReference type="EMBL" id="RBP37791.1"/>
    </source>
</evidence>
<reference evidence="9 10" key="1">
    <citation type="submission" date="2018-06" db="EMBL/GenBank/DDBJ databases">
        <title>Genomic Encyclopedia of Type Strains, Phase IV (KMG-IV): sequencing the most valuable type-strain genomes for metagenomic binning, comparative biology and taxonomic classification.</title>
        <authorList>
            <person name="Goeker M."/>
        </authorList>
    </citation>
    <scope>NUCLEOTIDE SEQUENCE [LARGE SCALE GENOMIC DNA]</scope>
    <source>
        <strain evidence="9 10">DSM 25532</strain>
    </source>
</reference>
<dbReference type="Pfam" id="PF00908">
    <property type="entry name" value="dTDP_sugar_isom"/>
    <property type="match status" value="1"/>
</dbReference>
<sequence>MPMPDSEDIQDRLIAAAVADSQSVDASGRSTRALVHGVKIRDLTLHTDERGTVCEMFDPRWAWHEDPLVFVYHFTIRPGWVKGWAMHQCHEDRYCLLQGEMKLVMYDARPDSPTHGQVNEIYLSEQRRQLVNVPAGVWHADENIGNKDLMVVNFPTIQYDHAAPDKIRLPLDTDLIPYRFRDVKGEQ</sequence>
<keyword evidence="10" id="KW-1185">Reference proteome</keyword>
<evidence type="ECO:0000313" key="10">
    <source>
        <dbReference type="Proteomes" id="UP000253426"/>
    </source>
</evidence>
<dbReference type="GO" id="GO:0005829">
    <property type="term" value="C:cytosol"/>
    <property type="evidence" value="ECO:0007669"/>
    <property type="project" value="TreeGrafter"/>
</dbReference>